<feature type="region of interest" description="Disordered" evidence="1">
    <location>
        <begin position="28"/>
        <end position="53"/>
    </location>
</feature>
<dbReference type="AlphaFoldDB" id="A0A1Y2HPN2"/>
<evidence type="ECO:0000313" key="4">
    <source>
        <dbReference type="Proteomes" id="UP000193411"/>
    </source>
</evidence>
<evidence type="ECO:0000313" key="2">
    <source>
        <dbReference type="EMBL" id="ORZ31516.1"/>
    </source>
</evidence>
<evidence type="ECO:0000313" key="3">
    <source>
        <dbReference type="EMBL" id="ORZ36568.1"/>
    </source>
</evidence>
<gene>
    <name evidence="3" type="ORF">BCR44DRAFT_1432151</name>
    <name evidence="2" type="ORF">BCR44DRAFT_1442199</name>
</gene>
<accession>A0A1Y2HPN2</accession>
<protein>
    <submittedName>
        <fullName evidence="3">Uncharacterized protein</fullName>
    </submittedName>
</protein>
<evidence type="ECO:0000256" key="1">
    <source>
        <dbReference type="SAM" id="MobiDB-lite"/>
    </source>
</evidence>
<dbReference type="EMBL" id="MCFL01000059">
    <property type="protein sequence ID" value="ORZ31516.1"/>
    <property type="molecule type" value="Genomic_DNA"/>
</dbReference>
<dbReference type="EMBL" id="MCFL01000016">
    <property type="protein sequence ID" value="ORZ36568.1"/>
    <property type="molecule type" value="Genomic_DNA"/>
</dbReference>
<proteinExistence type="predicted"/>
<keyword evidence="4" id="KW-1185">Reference proteome</keyword>
<comment type="caution">
    <text evidence="3">The sequence shown here is derived from an EMBL/GenBank/DDBJ whole genome shotgun (WGS) entry which is preliminary data.</text>
</comment>
<dbReference type="Proteomes" id="UP000193411">
    <property type="component" value="Unassembled WGS sequence"/>
</dbReference>
<name>A0A1Y2HPN2_9FUNG</name>
<sequence>MDGSDSLCLQQHTVHGCMEGTMQEDCQYPTNSAATGTSQQRSSTATTHRARSHTSWCVPNMPRATRPTCLLLCK</sequence>
<organism evidence="3 4">
    <name type="scientific">Catenaria anguillulae PL171</name>
    <dbReference type="NCBI Taxonomy" id="765915"/>
    <lineage>
        <taxon>Eukaryota</taxon>
        <taxon>Fungi</taxon>
        <taxon>Fungi incertae sedis</taxon>
        <taxon>Blastocladiomycota</taxon>
        <taxon>Blastocladiomycetes</taxon>
        <taxon>Blastocladiales</taxon>
        <taxon>Catenariaceae</taxon>
        <taxon>Catenaria</taxon>
    </lineage>
</organism>
<reference evidence="3 4" key="1">
    <citation type="submission" date="2016-07" db="EMBL/GenBank/DDBJ databases">
        <title>Pervasive Adenine N6-methylation of Active Genes in Fungi.</title>
        <authorList>
            <consortium name="DOE Joint Genome Institute"/>
            <person name="Mondo S.J."/>
            <person name="Dannebaum R.O."/>
            <person name="Kuo R.C."/>
            <person name="Labutti K."/>
            <person name="Haridas S."/>
            <person name="Kuo A."/>
            <person name="Salamov A."/>
            <person name="Ahrendt S.R."/>
            <person name="Lipzen A."/>
            <person name="Sullivan W."/>
            <person name="Andreopoulos W.B."/>
            <person name="Clum A."/>
            <person name="Lindquist E."/>
            <person name="Daum C."/>
            <person name="Ramamoorthy G.K."/>
            <person name="Gryganskyi A."/>
            <person name="Culley D."/>
            <person name="Magnuson J.K."/>
            <person name="James T.Y."/>
            <person name="O'Malley M.A."/>
            <person name="Stajich J.E."/>
            <person name="Spatafora J.W."/>
            <person name="Visel A."/>
            <person name="Grigoriev I.V."/>
        </authorList>
    </citation>
    <scope>NUCLEOTIDE SEQUENCE [LARGE SCALE GENOMIC DNA]</scope>
    <source>
        <strain evidence="3 4">PL171</strain>
    </source>
</reference>